<dbReference type="Gene3D" id="1.25.40.10">
    <property type="entry name" value="Tetratricopeptide repeat domain"/>
    <property type="match status" value="2"/>
</dbReference>
<keyword evidence="5" id="KW-1185">Reference proteome</keyword>
<dbReference type="InterPro" id="IPR011990">
    <property type="entry name" value="TPR-like_helical_dom_sf"/>
</dbReference>
<dbReference type="AlphaFoldDB" id="A0A815YLU8"/>
<dbReference type="Proteomes" id="UP000681722">
    <property type="component" value="Unassembled WGS sequence"/>
</dbReference>
<proteinExistence type="predicted"/>
<dbReference type="InterPro" id="IPR019734">
    <property type="entry name" value="TPR_rpt"/>
</dbReference>
<dbReference type="Proteomes" id="UP000663829">
    <property type="component" value="Unassembled WGS sequence"/>
</dbReference>
<dbReference type="SUPFAM" id="SSF48452">
    <property type="entry name" value="TPR-like"/>
    <property type="match status" value="1"/>
</dbReference>
<dbReference type="Gene3D" id="3.90.176.10">
    <property type="entry name" value="Toxin ADP-ribosyltransferase, Chain A, domain 1"/>
    <property type="match status" value="1"/>
</dbReference>
<dbReference type="SMART" id="SM00028">
    <property type="entry name" value="TPR"/>
    <property type="match status" value="5"/>
</dbReference>
<reference evidence="3" key="1">
    <citation type="submission" date="2021-02" db="EMBL/GenBank/DDBJ databases">
        <authorList>
            <person name="Nowell W R."/>
        </authorList>
    </citation>
    <scope>NUCLEOTIDE SEQUENCE</scope>
</reference>
<dbReference type="OrthoDB" id="5981781at2759"/>
<evidence type="ECO:0000313" key="5">
    <source>
        <dbReference type="Proteomes" id="UP000663829"/>
    </source>
</evidence>
<evidence type="ECO:0000259" key="2">
    <source>
        <dbReference type="Pfam" id="PF03496"/>
    </source>
</evidence>
<organism evidence="3 5">
    <name type="scientific">Didymodactylos carnosus</name>
    <dbReference type="NCBI Taxonomy" id="1234261"/>
    <lineage>
        <taxon>Eukaryota</taxon>
        <taxon>Metazoa</taxon>
        <taxon>Spiralia</taxon>
        <taxon>Gnathifera</taxon>
        <taxon>Rotifera</taxon>
        <taxon>Eurotatoria</taxon>
        <taxon>Bdelloidea</taxon>
        <taxon>Philodinida</taxon>
        <taxon>Philodinidae</taxon>
        <taxon>Didymodactylos</taxon>
    </lineage>
</organism>
<feature type="repeat" description="TPR" evidence="1">
    <location>
        <begin position="564"/>
        <end position="597"/>
    </location>
</feature>
<dbReference type="PROSITE" id="PS50005">
    <property type="entry name" value="TPR"/>
    <property type="match status" value="1"/>
</dbReference>
<keyword evidence="1" id="KW-0802">TPR repeat</keyword>
<dbReference type="EMBL" id="CAJNOQ010029948">
    <property type="protein sequence ID" value="CAF1571649.1"/>
    <property type="molecule type" value="Genomic_DNA"/>
</dbReference>
<evidence type="ECO:0000313" key="4">
    <source>
        <dbReference type="EMBL" id="CAF4435151.1"/>
    </source>
</evidence>
<sequence>MAKSTSTYKRFVKESDIDKAKNVFILNKHEDVTIIWFDDHIDQEIKDLLQQLHHHLVYCSQYQQLINIIDQLQQEKIILIVSGQYSRQTLTIVNDQIDSIYIFCFDFQTYQDLIDLRKKYSKLIGIYTEYNQLFETLERHIHSVHLSIFKLVSDNNKSTRNLTDEYIDYVWYQLLHENLLRTETKQLEESKQEMIDYCRSYYYNDNRNQKEINEFEQQYDSSKVIEWYTRNHFPFNFINKALRTEDHYSLYKLRYFIINLSKQLKSIYDENIEFYQDIFNPYLTVYRGLTLDNNDIQQLQQSIGKYISTNGFLSTSLKREVAELFVANVLFIINISTKSNKQIYAYIAQWSKIPDEEEILFDLNILFQINDIHNDGQKWIVSITAVEQNENLIHDVLNRKLELNQINIDKNVYDKSYTIQLIKYFENLLKFSDSTRDDNETADILIALSEAYSRDGQIDLALKCAIKAYHLSAKFNGISWLVPFSLRSIAEIYEENQDYNEALIVFSFALDTVHVSDVEQIEELHYDIGKIFFIEQNYHLAYKHFQQSLEYLHITDRPLYLLIADRYDYVGQVYEKLIHYNKAIEYYNKSLQMKMINLPLNHLSYQKNDYRFAYVYYLMKRYDLCYEYSVKALSVNEHEEIVVHANFKDNIT</sequence>
<evidence type="ECO:0000256" key="1">
    <source>
        <dbReference type="PROSITE-ProRule" id="PRU00339"/>
    </source>
</evidence>
<evidence type="ECO:0000313" key="3">
    <source>
        <dbReference type="EMBL" id="CAF1571649.1"/>
    </source>
</evidence>
<feature type="domain" description="ADP ribosyltransferase" evidence="2">
    <location>
        <begin position="222"/>
        <end position="375"/>
    </location>
</feature>
<dbReference type="GO" id="GO:0005576">
    <property type="term" value="C:extracellular region"/>
    <property type="evidence" value="ECO:0007669"/>
    <property type="project" value="InterPro"/>
</dbReference>
<dbReference type="EMBL" id="CAJOBC010095785">
    <property type="protein sequence ID" value="CAF4435151.1"/>
    <property type="molecule type" value="Genomic_DNA"/>
</dbReference>
<dbReference type="SUPFAM" id="SSF56399">
    <property type="entry name" value="ADP-ribosylation"/>
    <property type="match status" value="1"/>
</dbReference>
<comment type="caution">
    <text evidence="3">The sequence shown here is derived from an EMBL/GenBank/DDBJ whole genome shotgun (WGS) entry which is preliminary data.</text>
</comment>
<gene>
    <name evidence="3" type="ORF">GPM918_LOCUS40438</name>
    <name evidence="4" type="ORF">SRO942_LOCUS41380</name>
</gene>
<name>A0A815YLU8_9BILA</name>
<dbReference type="Pfam" id="PF03496">
    <property type="entry name" value="ADPrib_exo_Tox"/>
    <property type="match status" value="1"/>
</dbReference>
<protein>
    <recommendedName>
        <fullName evidence="2">ADP ribosyltransferase domain-containing protein</fullName>
    </recommendedName>
</protein>
<dbReference type="InterPro" id="IPR003540">
    <property type="entry name" value="ADP-ribosyltransferase"/>
</dbReference>
<accession>A0A815YLU8</accession>
<dbReference type="PROSITE" id="PS51996">
    <property type="entry name" value="TR_MART"/>
    <property type="match status" value="1"/>
</dbReference>